<feature type="domain" description="ABC transmembrane type-1" evidence="8">
    <location>
        <begin position="68"/>
        <end position="252"/>
    </location>
</feature>
<dbReference type="Gene3D" id="1.10.3720.10">
    <property type="entry name" value="MetI-like"/>
    <property type="match status" value="1"/>
</dbReference>
<dbReference type="AlphaFoldDB" id="A0A135Z895"/>
<keyword evidence="3" id="KW-1003">Cell membrane</keyword>
<dbReference type="RefSeq" id="WP_082266240.1">
    <property type="nucleotide sequence ID" value="NZ_KQ961857.1"/>
</dbReference>
<dbReference type="SUPFAM" id="SSF161098">
    <property type="entry name" value="MetI-like"/>
    <property type="match status" value="1"/>
</dbReference>
<sequence length="277" mass="30716">MNYHSHDEAKKILKIVCNVLSSCKIWISTIVILLLWFFTTLSPIENRALPSPLEVVQAFIDLNNEGILMPSLAISIFRVIAGLLLGIAFAVPAGLLAGGSKLGNTIIDKPSHMLRSIPFPALAPLFIIFLGIDEMMKIALIAVGVFGPMYVNIRDGVRNIDPKLLELAQAYNVKKSTIFTKILLRGTLPSFMTGLRFAISVAWVALVTCETVNSSIGLGYILARAQQFFRPEQTMACIILYAIAGLSSEFTANIFEYALMPERRKRKRKTKKEEIKN</sequence>
<evidence type="ECO:0000259" key="8">
    <source>
        <dbReference type="PROSITE" id="PS50928"/>
    </source>
</evidence>
<keyword evidence="2 7" id="KW-0813">Transport</keyword>
<dbReference type="InterPro" id="IPR035906">
    <property type="entry name" value="MetI-like_sf"/>
</dbReference>
<accession>A0A135Z895</accession>
<dbReference type="Pfam" id="PF00528">
    <property type="entry name" value="BPD_transp_1"/>
    <property type="match status" value="1"/>
</dbReference>
<dbReference type="Proteomes" id="UP000070505">
    <property type="component" value="Unassembled WGS sequence"/>
</dbReference>
<dbReference type="PANTHER" id="PTHR30151:SF38">
    <property type="entry name" value="ALIPHATIC SULFONATES TRANSPORT PERMEASE PROTEIN SSUC-RELATED"/>
    <property type="match status" value="1"/>
</dbReference>
<evidence type="ECO:0000313" key="9">
    <source>
        <dbReference type="EMBL" id="KXI17881.1"/>
    </source>
</evidence>
<feature type="transmembrane region" description="Helical" evidence="7">
    <location>
        <begin position="67"/>
        <end position="91"/>
    </location>
</feature>
<name>A0A135Z895_GARVA</name>
<feature type="transmembrane region" description="Helical" evidence="7">
    <location>
        <begin position="112"/>
        <end position="132"/>
    </location>
</feature>
<evidence type="ECO:0000256" key="7">
    <source>
        <dbReference type="RuleBase" id="RU363032"/>
    </source>
</evidence>
<gene>
    <name evidence="9" type="ORF">HMPREF3230_00529</name>
</gene>
<evidence type="ECO:0000256" key="2">
    <source>
        <dbReference type="ARBA" id="ARBA00022448"/>
    </source>
</evidence>
<dbReference type="GO" id="GO:0055085">
    <property type="term" value="P:transmembrane transport"/>
    <property type="evidence" value="ECO:0007669"/>
    <property type="project" value="InterPro"/>
</dbReference>
<evidence type="ECO:0000313" key="10">
    <source>
        <dbReference type="Proteomes" id="UP000070505"/>
    </source>
</evidence>
<keyword evidence="4 7" id="KW-0812">Transmembrane</keyword>
<comment type="similarity">
    <text evidence="7">Belongs to the binding-protein-dependent transport system permease family.</text>
</comment>
<dbReference type="PATRIC" id="fig|2702.101.peg.512"/>
<comment type="subcellular location">
    <subcellularLocation>
        <location evidence="1 7">Cell membrane</location>
        <topology evidence="1 7">Multi-pass membrane protein</topology>
    </subcellularLocation>
</comment>
<evidence type="ECO:0000256" key="3">
    <source>
        <dbReference type="ARBA" id="ARBA00022475"/>
    </source>
</evidence>
<evidence type="ECO:0000256" key="4">
    <source>
        <dbReference type="ARBA" id="ARBA00022692"/>
    </source>
</evidence>
<dbReference type="PANTHER" id="PTHR30151">
    <property type="entry name" value="ALKANE SULFONATE ABC TRANSPORTER-RELATED, MEMBRANE SUBUNIT"/>
    <property type="match status" value="1"/>
</dbReference>
<dbReference type="EMBL" id="LSRC01000019">
    <property type="protein sequence ID" value="KXI17881.1"/>
    <property type="molecule type" value="Genomic_DNA"/>
</dbReference>
<feature type="transmembrane region" description="Helical" evidence="7">
    <location>
        <begin position="238"/>
        <end position="259"/>
    </location>
</feature>
<evidence type="ECO:0000256" key="5">
    <source>
        <dbReference type="ARBA" id="ARBA00022989"/>
    </source>
</evidence>
<keyword evidence="6 7" id="KW-0472">Membrane</keyword>
<keyword evidence="5 7" id="KW-1133">Transmembrane helix</keyword>
<evidence type="ECO:0000256" key="6">
    <source>
        <dbReference type="ARBA" id="ARBA00023136"/>
    </source>
</evidence>
<feature type="transmembrane region" description="Helical" evidence="7">
    <location>
        <begin position="12"/>
        <end position="38"/>
    </location>
</feature>
<proteinExistence type="inferred from homology"/>
<organism evidence="9 10">
    <name type="scientific">Gardnerella vaginalis</name>
    <dbReference type="NCBI Taxonomy" id="2702"/>
    <lineage>
        <taxon>Bacteria</taxon>
        <taxon>Bacillati</taxon>
        <taxon>Actinomycetota</taxon>
        <taxon>Actinomycetes</taxon>
        <taxon>Bifidobacteriales</taxon>
        <taxon>Bifidobacteriaceae</taxon>
        <taxon>Gardnerella</taxon>
    </lineage>
</organism>
<dbReference type="GO" id="GO:0005886">
    <property type="term" value="C:plasma membrane"/>
    <property type="evidence" value="ECO:0007669"/>
    <property type="project" value="UniProtKB-SubCell"/>
</dbReference>
<protein>
    <submittedName>
        <fullName evidence="9">Putative aliphatic sulfonates transport permease protein SsuC</fullName>
    </submittedName>
</protein>
<dbReference type="InterPro" id="IPR000515">
    <property type="entry name" value="MetI-like"/>
</dbReference>
<reference evidence="9 10" key="1">
    <citation type="submission" date="2016-02" db="EMBL/GenBank/DDBJ databases">
        <authorList>
            <person name="Wen L."/>
            <person name="He K."/>
            <person name="Yang H."/>
        </authorList>
    </citation>
    <scope>NUCLEOTIDE SEQUENCE [LARGE SCALE GENOMIC DNA]</scope>
    <source>
        <strain evidence="9 10">CMW7778B</strain>
    </source>
</reference>
<evidence type="ECO:0000256" key="1">
    <source>
        <dbReference type="ARBA" id="ARBA00004651"/>
    </source>
</evidence>
<dbReference type="PROSITE" id="PS50928">
    <property type="entry name" value="ABC_TM1"/>
    <property type="match status" value="1"/>
</dbReference>
<comment type="caution">
    <text evidence="9">The sequence shown here is derived from an EMBL/GenBank/DDBJ whole genome shotgun (WGS) entry which is preliminary data.</text>
</comment>